<feature type="repeat" description="WD" evidence="3">
    <location>
        <begin position="1173"/>
        <end position="1214"/>
    </location>
</feature>
<evidence type="ECO:0000256" key="3">
    <source>
        <dbReference type="PROSITE-ProRule" id="PRU00221"/>
    </source>
</evidence>
<feature type="repeat" description="WD" evidence="3">
    <location>
        <begin position="1543"/>
        <end position="1584"/>
    </location>
</feature>
<feature type="repeat" description="WD" evidence="3">
    <location>
        <begin position="1419"/>
        <end position="1452"/>
    </location>
</feature>
<evidence type="ECO:0000313" key="6">
    <source>
        <dbReference type="EMBL" id="MEE3716715.1"/>
    </source>
</evidence>
<sequence>MDEHIASTATIDQNSLRLLKRVATNAQGFSLSIALCNYRSLQNRCLAELTAQLPDRAIATIELEPDATTLLTLVQDLMQTVAQEPPEHQPKVLMVLGLEEVKDVSAVLQSANRVREEFANCLDFPMVLWLNDRTQDILTRDASDLANWVTAGAIEFRFMPLELVAFLRETTESLFARFLNPEKEGMFRGGAIAKGLQKFELETAVKELQASGQVLDSELAANLDFAFGFCALLDKEFASAKQSYGKSLEVWRGRNALKQAACLFQVAVCDRTVAFHRRYDKVPFYRLARESFAEAIGIFRDLGRSDLVAEYLNFLMAVVEDLARLDRSPPAPLDKGGEFIRGKELFEELEGLAREALALRQQFPNLLKEAHDRGMMAAVKIAFGEYVEAQQFAEGALALYREAERQQLPNLAWTRRYIYGLYEIWLARALAGQGKRAEAIAGLERVRSQWRHQYDAQIYVGVLEELRSQYTQAGRYLDAFHTKQHQRSVEQQYGLRAFIGAGMLHPSREEVDPATAAIALRQPDGIAVEIVASGRKQNVEELVERIRQPRYPLTVIHGDSGAGKSSILNGGVVPALRSRGTLDGRKVLVLTVNTYKEWSREIERQLREFFGGARSELNPIEHFKRNVEENYLTVLVFDQFEDFFFKKEDFADRLPFYKFLRACLHTDFVRVVLSLREDYLHYLLECDRAVNLEKVENDILGKQIRYYLGDFTPEEARRVIESLTARAEVKLEADLCDRLVEDLTGDRGRVLPIELQVVGAQLESEEPQISTLTQYLALTSDADKTVQRKPSEVLVERWLENVVKDCGEGNQELAQRVLYALTGTEEKRPQKTQEELAAELMTSLLGNEGRSHLAPLDKGGKEGSLELVLAVLVGSGLAFRVSSTPEDRYQLIHDYLTGFIRKKYGFDMAVELRMTREQLQLALAEKEKALEEKERELQRAEIAEIEALSISCEAYWLAHKELEALIVSVKAAMRILNPEIREKVPFYTEGKAFGRLWEVIYNIRECNRIEGHRSGLVSVAFSPNGKTIASGSYDNMIKLWNLDGKELHALIGHSNWVLSVAFSPDGKTIASGSSDNTVKLWNLDGKELLTLIGYGNWFFNVAFSPDGKTIVSGTDKGTIKLWSLDGKELPTLTGHSNWVRNVAFSPDSKTIVSGSDDKTIKLWNLDGEELRTLTGHSDSVNSVAFSPDGKIIVSGSRDKTIKLWNLDGEELRTLTGHSDSVNSVAFSPDGKIIVSGSRDNTIKLWDLDGKELLTLSGHCYSVNSVAFSPDGKIIVSGSDDDTIKLWNLNRKELPVLTGHSDSVNTVAFSPNGKIIASGSDDDTIKLWNLDGEELRTLTGHSYSVNSVAFSPNGKIIASGSDDDTIKLWNLDGEELRTLTGHSEPVFSVTFSPDGKIIASGSFDNTIKLWNLDGKELRTLTGHINSVLSVAFSPDGKIIASGSSDNSIKLWNLHGKELHTLTGHRYSVYTVAFSPDGKIIASGSDGGMIKLWNLDGKELCTLTGHFNLINSVTFSPDGKTIASGSSDDDMIKLWNLDGKELCTLKGHSNSVLSVAFSPDGKTIASGNWDNTIKLWDLDPESAVSQACDWLRPYLTNNPNVSESDKHLCDP</sequence>
<dbReference type="PROSITE" id="PS00678">
    <property type="entry name" value="WD_REPEATS_1"/>
    <property type="match status" value="12"/>
</dbReference>
<name>A0AAW9Q0E8_9CYAN</name>
<dbReference type="Gene3D" id="1.25.40.10">
    <property type="entry name" value="Tetratricopeptide repeat domain"/>
    <property type="match status" value="1"/>
</dbReference>
<comment type="caution">
    <text evidence="6">The sequence shown here is derived from an EMBL/GenBank/DDBJ whole genome shotgun (WGS) entry which is preliminary data.</text>
</comment>
<evidence type="ECO:0000313" key="7">
    <source>
        <dbReference type="Proteomes" id="UP001333818"/>
    </source>
</evidence>
<feature type="repeat" description="WD" evidence="3">
    <location>
        <begin position="1091"/>
        <end position="1132"/>
    </location>
</feature>
<feature type="repeat" description="WD" evidence="3">
    <location>
        <begin position="1337"/>
        <end position="1378"/>
    </location>
</feature>
<dbReference type="SUPFAM" id="SSF63829">
    <property type="entry name" value="Calcium-dependent phosphotriesterase"/>
    <property type="match status" value="1"/>
</dbReference>
<feature type="repeat" description="WD" evidence="3">
    <location>
        <begin position="1460"/>
        <end position="1494"/>
    </location>
</feature>
<feature type="repeat" description="WD" evidence="3">
    <location>
        <begin position="1501"/>
        <end position="1536"/>
    </location>
</feature>
<dbReference type="Gene3D" id="3.40.50.300">
    <property type="entry name" value="P-loop containing nucleotide triphosphate hydrolases"/>
    <property type="match status" value="1"/>
</dbReference>
<dbReference type="PANTHER" id="PTHR22847:SF637">
    <property type="entry name" value="WD REPEAT DOMAIN 5B"/>
    <property type="match status" value="1"/>
</dbReference>
<evidence type="ECO:0000256" key="2">
    <source>
        <dbReference type="ARBA" id="ARBA00022737"/>
    </source>
</evidence>
<dbReference type="CDD" id="cd00200">
    <property type="entry name" value="WD40"/>
    <property type="match status" value="3"/>
</dbReference>
<dbReference type="PROSITE" id="PS50294">
    <property type="entry name" value="WD_REPEATS_REGION"/>
    <property type="match status" value="14"/>
</dbReference>
<dbReference type="Proteomes" id="UP001333818">
    <property type="component" value="Unassembled WGS sequence"/>
</dbReference>
<feature type="repeat" description="WD" evidence="3">
    <location>
        <begin position="1378"/>
        <end position="1419"/>
    </location>
</feature>
<evidence type="ECO:0000259" key="5">
    <source>
        <dbReference type="Pfam" id="PF20703"/>
    </source>
</evidence>
<dbReference type="Pfam" id="PF00400">
    <property type="entry name" value="WD40"/>
    <property type="match status" value="14"/>
</dbReference>
<dbReference type="InterPro" id="IPR020472">
    <property type="entry name" value="WD40_PAC1"/>
</dbReference>
<dbReference type="EMBL" id="JAZBJZ010000024">
    <property type="protein sequence ID" value="MEE3716715.1"/>
    <property type="molecule type" value="Genomic_DNA"/>
</dbReference>
<evidence type="ECO:0000256" key="1">
    <source>
        <dbReference type="ARBA" id="ARBA00022574"/>
    </source>
</evidence>
<organism evidence="6 7">
    <name type="scientific">Tumidithrix elongata BACA0141</name>
    <dbReference type="NCBI Taxonomy" id="2716417"/>
    <lineage>
        <taxon>Bacteria</taxon>
        <taxon>Bacillati</taxon>
        <taxon>Cyanobacteriota</taxon>
        <taxon>Cyanophyceae</taxon>
        <taxon>Pseudanabaenales</taxon>
        <taxon>Pseudanabaenaceae</taxon>
        <taxon>Tumidithrix</taxon>
        <taxon>Tumidithrix elongata</taxon>
    </lineage>
</organism>
<protein>
    <recommendedName>
        <fullName evidence="5">Novel STAND NTPase 1 domain-containing protein</fullName>
    </recommendedName>
</protein>
<dbReference type="SUPFAM" id="SSF52540">
    <property type="entry name" value="P-loop containing nucleoside triphosphate hydrolases"/>
    <property type="match status" value="1"/>
</dbReference>
<proteinExistence type="predicted"/>
<evidence type="ECO:0000256" key="4">
    <source>
        <dbReference type="SAM" id="Coils"/>
    </source>
</evidence>
<dbReference type="Pfam" id="PF20703">
    <property type="entry name" value="nSTAND1"/>
    <property type="match status" value="1"/>
</dbReference>
<dbReference type="InterPro" id="IPR001680">
    <property type="entry name" value="WD40_rpt"/>
</dbReference>
<feature type="coiled-coil region" evidence="4">
    <location>
        <begin position="909"/>
        <end position="948"/>
    </location>
</feature>
<gene>
    <name evidence="6" type="ORF">V2H45_08155</name>
</gene>
<feature type="repeat" description="WD" evidence="3">
    <location>
        <begin position="1296"/>
        <end position="1337"/>
    </location>
</feature>
<keyword evidence="2" id="KW-0677">Repeat</keyword>
<reference evidence="6" key="1">
    <citation type="submission" date="2024-01" db="EMBL/GenBank/DDBJ databases">
        <title>Bank of Algae and Cyanobacteria of the Azores (BACA) strain genomes.</title>
        <authorList>
            <person name="Luz R."/>
            <person name="Cordeiro R."/>
            <person name="Fonseca A."/>
            <person name="Goncalves V."/>
        </authorList>
    </citation>
    <scope>NUCLEOTIDE SEQUENCE</scope>
    <source>
        <strain evidence="6">BACA0141</strain>
    </source>
</reference>
<dbReference type="InterPro" id="IPR019775">
    <property type="entry name" value="WD40_repeat_CS"/>
</dbReference>
<dbReference type="InterPro" id="IPR011047">
    <property type="entry name" value="Quinoprotein_ADH-like_sf"/>
</dbReference>
<dbReference type="PRINTS" id="PR00320">
    <property type="entry name" value="GPROTEINBRPT"/>
</dbReference>
<feature type="repeat" description="WD" evidence="3">
    <location>
        <begin position="1132"/>
        <end position="1173"/>
    </location>
</feature>
<feature type="repeat" description="WD" evidence="3">
    <location>
        <begin position="1214"/>
        <end position="1255"/>
    </location>
</feature>
<dbReference type="InterPro" id="IPR027417">
    <property type="entry name" value="P-loop_NTPase"/>
</dbReference>
<dbReference type="InterPro" id="IPR015943">
    <property type="entry name" value="WD40/YVTN_repeat-like_dom_sf"/>
</dbReference>
<accession>A0AAW9Q0E8</accession>
<dbReference type="Gene3D" id="2.130.10.10">
    <property type="entry name" value="YVTN repeat-like/Quinoprotein amine dehydrogenase"/>
    <property type="match status" value="6"/>
</dbReference>
<feature type="repeat" description="WD" evidence="3">
    <location>
        <begin position="1255"/>
        <end position="1296"/>
    </location>
</feature>
<keyword evidence="7" id="KW-1185">Reference proteome</keyword>
<feature type="repeat" description="WD" evidence="3">
    <location>
        <begin position="1009"/>
        <end position="1043"/>
    </location>
</feature>
<feature type="domain" description="Novel STAND NTPase 1" evidence="5">
    <location>
        <begin position="534"/>
        <end position="837"/>
    </location>
</feature>
<dbReference type="SUPFAM" id="SSF50998">
    <property type="entry name" value="Quinoprotein alcohol dehydrogenase-like"/>
    <property type="match status" value="1"/>
</dbReference>
<dbReference type="PROSITE" id="PS50082">
    <property type="entry name" value="WD_REPEATS_2"/>
    <property type="match status" value="14"/>
</dbReference>
<keyword evidence="4" id="KW-0175">Coiled coil</keyword>
<dbReference type="PANTHER" id="PTHR22847">
    <property type="entry name" value="WD40 REPEAT PROTEIN"/>
    <property type="match status" value="1"/>
</dbReference>
<feature type="repeat" description="WD" evidence="3">
    <location>
        <begin position="1050"/>
        <end position="1091"/>
    </location>
</feature>
<dbReference type="InterPro" id="IPR011990">
    <property type="entry name" value="TPR-like_helical_dom_sf"/>
</dbReference>
<dbReference type="SMART" id="SM00320">
    <property type="entry name" value="WD40"/>
    <property type="match status" value="14"/>
</dbReference>
<keyword evidence="1 3" id="KW-0853">WD repeat</keyword>
<dbReference type="InterPro" id="IPR049052">
    <property type="entry name" value="nSTAND1"/>
</dbReference>
<dbReference type="RefSeq" id="WP_330483145.1">
    <property type="nucleotide sequence ID" value="NZ_JAZBJZ010000024.1"/>
</dbReference>